<dbReference type="SUPFAM" id="SSF53335">
    <property type="entry name" value="S-adenosyl-L-methionine-dependent methyltransferases"/>
    <property type="match status" value="1"/>
</dbReference>
<sequence length="438" mass="47112">MSPAAAWAASLAATVASTYALDACAAAAGAGLVASGLLADLGHRSVVAFLVASYTAWVFGLRANLRANGRLLAETGASTNVLSKLAYDVTRRRFGGGPAARLAAAVAYTGTEIAKEVPYYVAAFGAAAATDAITSDEALVFLGGANLGAAFYEGVLARLTRTVLDRGHGHASFDTDWVPAEYLTDYYRTVEPDEIATIGFLVDAMRHTERDQPILYFGTGPALHHVFACAETASEIHLGDYLPENLAEIRRWIERAPGAHDWRPFVHYTLQCEGNTCPTDDEITAREDLTRAKITTLVRVDAHHPRPVNRRYPTVVSAYCADSATGDRATWELFMRHITGLVQPGGLFLTAALRRCRGYTVGGKTFPGADIDEHDLRAALRPDFEPLDEGIEVIPTAQRGTHGYAAILLCRARRAQPATSARRRGSRATIPGRADRTG</sequence>
<dbReference type="RefSeq" id="WP_208470660.1">
    <property type="nucleotide sequence ID" value="NZ_JAGFNS010000021.1"/>
</dbReference>
<comment type="caution">
    <text evidence="7">The sequence shown here is derived from an EMBL/GenBank/DDBJ whole genome shotgun (WGS) entry which is preliminary data.</text>
</comment>
<dbReference type="InterPro" id="IPR029063">
    <property type="entry name" value="SAM-dependent_MTases_sf"/>
</dbReference>
<dbReference type="NCBIfam" id="NF041360">
    <property type="entry name" value="GntF_guanitoxin"/>
    <property type="match status" value="1"/>
</dbReference>
<dbReference type="InterPro" id="IPR053384">
    <property type="entry name" value="SAM-dep_methyltransferase"/>
</dbReference>
<evidence type="ECO:0000256" key="5">
    <source>
        <dbReference type="SAM" id="Phobius"/>
    </source>
</evidence>
<dbReference type="Gene3D" id="3.40.50.150">
    <property type="entry name" value="Vaccinia Virus protein VP39"/>
    <property type="match status" value="1"/>
</dbReference>
<keyword evidence="2" id="KW-0808">Transferase</keyword>
<keyword evidence="5" id="KW-0812">Transmembrane</keyword>
<keyword evidence="6" id="KW-0732">Signal</keyword>
<keyword evidence="5" id="KW-0472">Membrane</keyword>
<evidence type="ECO:0000256" key="2">
    <source>
        <dbReference type="ARBA" id="ARBA00022679"/>
    </source>
</evidence>
<keyword evidence="1" id="KW-0489">Methyltransferase</keyword>
<dbReference type="EMBL" id="JAGFNS010000021">
    <property type="protein sequence ID" value="MBO3741515.1"/>
    <property type="molecule type" value="Genomic_DNA"/>
</dbReference>
<evidence type="ECO:0008006" key="9">
    <source>
        <dbReference type="Google" id="ProtNLM"/>
    </source>
</evidence>
<dbReference type="InterPro" id="IPR000940">
    <property type="entry name" value="NNMT_TEMT_trans"/>
</dbReference>
<feature type="transmembrane region" description="Helical" evidence="5">
    <location>
        <begin position="44"/>
        <end position="61"/>
    </location>
</feature>
<evidence type="ECO:0000313" key="8">
    <source>
        <dbReference type="Proteomes" id="UP000679690"/>
    </source>
</evidence>
<name>A0ABS3USG1_9ACTN</name>
<accession>A0ABS3USG1</accession>
<dbReference type="Pfam" id="PF01234">
    <property type="entry name" value="NNMT_PNMT_TEMT"/>
    <property type="match status" value="1"/>
</dbReference>
<dbReference type="Proteomes" id="UP000679690">
    <property type="component" value="Unassembled WGS sequence"/>
</dbReference>
<evidence type="ECO:0000313" key="7">
    <source>
        <dbReference type="EMBL" id="MBO3741515.1"/>
    </source>
</evidence>
<proteinExistence type="predicted"/>
<keyword evidence="8" id="KW-1185">Reference proteome</keyword>
<reference evidence="7 8" key="1">
    <citation type="submission" date="2021-03" db="EMBL/GenBank/DDBJ databases">
        <title>Actinoplanes flavus sp. nov., a novel actinomycete isolated from Coconut Palm rhizosphere soil.</title>
        <authorList>
            <person name="Luo X."/>
        </authorList>
    </citation>
    <scope>NUCLEOTIDE SEQUENCE [LARGE SCALE GENOMIC DNA]</scope>
    <source>
        <strain evidence="7 8">NEAU-H7</strain>
    </source>
</reference>
<dbReference type="PANTHER" id="PTHR10867">
    <property type="entry name" value="NNMT/PNMT/TEMT FAMILY MEMBER"/>
    <property type="match status" value="1"/>
</dbReference>
<dbReference type="PROSITE" id="PS51681">
    <property type="entry name" value="SAM_MT_NNMT_PNMT_TEMT"/>
    <property type="match status" value="1"/>
</dbReference>
<evidence type="ECO:0000256" key="6">
    <source>
        <dbReference type="SAM" id="SignalP"/>
    </source>
</evidence>
<evidence type="ECO:0000256" key="1">
    <source>
        <dbReference type="ARBA" id="ARBA00022603"/>
    </source>
</evidence>
<feature type="chain" id="PRO_5045127729" description="NNMT/PNMT/TEMT family protein" evidence="6">
    <location>
        <begin position="21"/>
        <end position="438"/>
    </location>
</feature>
<gene>
    <name evidence="7" type="ORF">J5X75_28805</name>
</gene>
<dbReference type="PANTHER" id="PTHR10867:SF17">
    <property type="entry name" value="NICOTINAMIDE N-METHYLTRANSFERASE"/>
    <property type="match status" value="1"/>
</dbReference>
<evidence type="ECO:0000256" key="3">
    <source>
        <dbReference type="ARBA" id="ARBA00022691"/>
    </source>
</evidence>
<feature type="signal peptide" evidence="6">
    <location>
        <begin position="1"/>
        <end position="20"/>
    </location>
</feature>
<feature type="region of interest" description="Disordered" evidence="4">
    <location>
        <begin position="418"/>
        <end position="438"/>
    </location>
</feature>
<organism evidence="7 8">
    <name type="scientific">Actinoplanes flavus</name>
    <dbReference type="NCBI Taxonomy" id="2820290"/>
    <lineage>
        <taxon>Bacteria</taxon>
        <taxon>Bacillati</taxon>
        <taxon>Actinomycetota</taxon>
        <taxon>Actinomycetes</taxon>
        <taxon>Micromonosporales</taxon>
        <taxon>Micromonosporaceae</taxon>
        <taxon>Actinoplanes</taxon>
    </lineage>
</organism>
<protein>
    <recommendedName>
        <fullName evidence="9">NNMT/PNMT/TEMT family protein</fullName>
    </recommendedName>
</protein>
<keyword evidence="3" id="KW-0949">S-adenosyl-L-methionine</keyword>
<keyword evidence="5" id="KW-1133">Transmembrane helix</keyword>
<evidence type="ECO:0000256" key="4">
    <source>
        <dbReference type="SAM" id="MobiDB-lite"/>
    </source>
</evidence>